<sequence>MRMFHMVKENEEDQTTQTQIKGHNNKSKRRTTINPQTPKRITKIKLKTNKRKIVFLSDSPPLSQIQKNTPNLLKKTSVIRKDRNSLNNNEIKYKAGDIYNTILSLSH</sequence>
<organism evidence="2 3">
    <name type="scientific">Maize bushy stunt phytoplasma</name>
    <dbReference type="NCBI Taxonomy" id="202462"/>
    <lineage>
        <taxon>Bacteria</taxon>
        <taxon>Bacillati</taxon>
        <taxon>Mycoplasmatota</taxon>
        <taxon>Mollicutes</taxon>
        <taxon>Acholeplasmatales</taxon>
        <taxon>Acholeplasmataceae</taxon>
        <taxon>Candidatus Phytoplasma</taxon>
        <taxon>16SrI (Aster yellows group)</taxon>
    </lineage>
</organism>
<feature type="region of interest" description="Disordered" evidence="1">
    <location>
        <begin position="1"/>
        <end position="36"/>
    </location>
</feature>
<proteinExistence type="predicted"/>
<gene>
    <name evidence="2" type="ORF">MBSPM3_v1c4700</name>
</gene>
<dbReference type="EMBL" id="CP015149">
    <property type="protein sequence ID" value="AOF54975.1"/>
    <property type="molecule type" value="Genomic_DNA"/>
</dbReference>
<name>A0ABM6DMG7_9MOLU</name>
<evidence type="ECO:0000256" key="1">
    <source>
        <dbReference type="SAM" id="MobiDB-lite"/>
    </source>
</evidence>
<dbReference type="Proteomes" id="UP000224287">
    <property type="component" value="Chromosome"/>
</dbReference>
<evidence type="ECO:0000313" key="3">
    <source>
        <dbReference type="Proteomes" id="UP000224287"/>
    </source>
</evidence>
<reference evidence="2" key="1">
    <citation type="submission" date="2016-04" db="EMBL/GenBank/DDBJ databases">
        <title>Complete genome sequence of maize bushy stunt phytoplasma M3.</title>
        <authorList>
            <person name="Orlovskis Z."/>
            <person name="Canale M.C."/>
            <person name="Haryono M."/>
            <person name="Lopes J.R.S."/>
            <person name="Kuo C.-H."/>
            <person name="Hogenhout S.A."/>
        </authorList>
    </citation>
    <scope>NUCLEOTIDE SEQUENCE [LARGE SCALE GENOMIC DNA]</scope>
    <source>
        <strain evidence="2">M3</strain>
    </source>
</reference>
<accession>A0ABM6DMG7</accession>
<evidence type="ECO:0000313" key="2">
    <source>
        <dbReference type="EMBL" id="AOF54975.1"/>
    </source>
</evidence>
<protein>
    <submittedName>
        <fullName evidence="2">Uncharacterized protein</fullName>
    </submittedName>
</protein>
<keyword evidence="3" id="KW-1185">Reference proteome</keyword>